<dbReference type="OrthoDB" id="1658at2759"/>
<accession>A0A835I1X7</accession>
<proteinExistence type="predicted"/>
<evidence type="ECO:0000313" key="1">
    <source>
        <dbReference type="EMBL" id="KAF9607573.1"/>
    </source>
</evidence>
<gene>
    <name evidence="1" type="ORF">IFM89_036935</name>
</gene>
<protein>
    <submittedName>
        <fullName evidence="1">Uncharacterized protein</fullName>
    </submittedName>
</protein>
<keyword evidence="2" id="KW-1185">Reference proteome</keyword>
<dbReference type="AlphaFoldDB" id="A0A835I1X7"/>
<organism evidence="1 2">
    <name type="scientific">Coptis chinensis</name>
    <dbReference type="NCBI Taxonomy" id="261450"/>
    <lineage>
        <taxon>Eukaryota</taxon>
        <taxon>Viridiplantae</taxon>
        <taxon>Streptophyta</taxon>
        <taxon>Embryophyta</taxon>
        <taxon>Tracheophyta</taxon>
        <taxon>Spermatophyta</taxon>
        <taxon>Magnoliopsida</taxon>
        <taxon>Ranunculales</taxon>
        <taxon>Ranunculaceae</taxon>
        <taxon>Coptidoideae</taxon>
        <taxon>Coptis</taxon>
    </lineage>
</organism>
<dbReference type="EMBL" id="JADFTS010000005">
    <property type="protein sequence ID" value="KAF9607573.1"/>
    <property type="molecule type" value="Genomic_DNA"/>
</dbReference>
<comment type="caution">
    <text evidence="1">The sequence shown here is derived from an EMBL/GenBank/DDBJ whole genome shotgun (WGS) entry which is preliminary data.</text>
</comment>
<feature type="non-terminal residue" evidence="1">
    <location>
        <position position="1"/>
    </location>
</feature>
<name>A0A835I1X7_9MAGN</name>
<dbReference type="Proteomes" id="UP000631114">
    <property type="component" value="Unassembled WGS sequence"/>
</dbReference>
<sequence>FVAALKNVPNEEELKFTTEMIYHGFKTVTPYAPVLVSSWPINGSDLIVSFDGCLLPMFPLVLYFNQSVEGVSTSSVAVDVLFPMDDLIWRPLSANNSKKAQTWVTFLKFPHTEDNSSQAYPVEVRIGHFQGIVSSSGSNYSFPSQFTFIVSLQHTKSKNAEGVVGSKMLDWSDDSLHTHHAVYSNLSLTLSLDQPRMGKDHERIATTWLIETINSEIAVFRDFFFCKIGKLAVARLLMAHDSIMTHSNPFEYRKVNSEEVLHLFSDLMETQHIIDITKMSIA</sequence>
<reference evidence="1 2" key="1">
    <citation type="submission" date="2020-10" db="EMBL/GenBank/DDBJ databases">
        <title>The Coptis chinensis genome and diversification of protoberbering-type alkaloids.</title>
        <authorList>
            <person name="Wang B."/>
            <person name="Shu S."/>
            <person name="Song C."/>
            <person name="Liu Y."/>
        </authorList>
    </citation>
    <scope>NUCLEOTIDE SEQUENCE [LARGE SCALE GENOMIC DNA]</scope>
    <source>
        <strain evidence="1">HL-2020</strain>
        <tissue evidence="1">Leaf</tissue>
    </source>
</reference>
<evidence type="ECO:0000313" key="2">
    <source>
        <dbReference type="Proteomes" id="UP000631114"/>
    </source>
</evidence>